<keyword evidence="3" id="KW-0050">Antiport</keyword>
<evidence type="ECO:0000313" key="11">
    <source>
        <dbReference type="EMBL" id="QJR12028.1"/>
    </source>
</evidence>
<feature type="transmembrane region" description="Helical" evidence="10">
    <location>
        <begin position="238"/>
        <end position="263"/>
    </location>
</feature>
<feature type="transmembrane region" description="Helical" evidence="10">
    <location>
        <begin position="416"/>
        <end position="435"/>
    </location>
</feature>
<evidence type="ECO:0000256" key="10">
    <source>
        <dbReference type="SAM" id="Phobius"/>
    </source>
</evidence>
<dbReference type="GO" id="GO:0042910">
    <property type="term" value="F:xenobiotic transmembrane transporter activity"/>
    <property type="evidence" value="ECO:0007669"/>
    <property type="project" value="InterPro"/>
</dbReference>
<feature type="transmembrane region" description="Helical" evidence="10">
    <location>
        <begin position="53"/>
        <end position="74"/>
    </location>
</feature>
<keyword evidence="6 10" id="KW-1133">Transmembrane helix</keyword>
<feature type="transmembrane region" description="Helical" evidence="10">
    <location>
        <begin position="357"/>
        <end position="378"/>
    </location>
</feature>
<evidence type="ECO:0000256" key="6">
    <source>
        <dbReference type="ARBA" id="ARBA00022989"/>
    </source>
</evidence>
<keyword evidence="4" id="KW-1003">Cell membrane</keyword>
<evidence type="ECO:0000256" key="7">
    <source>
        <dbReference type="ARBA" id="ARBA00023065"/>
    </source>
</evidence>
<feature type="transmembrane region" description="Helical" evidence="10">
    <location>
        <begin position="94"/>
        <end position="112"/>
    </location>
</feature>
<dbReference type="InterPro" id="IPR048279">
    <property type="entry name" value="MdtK-like"/>
</dbReference>
<evidence type="ECO:0000256" key="8">
    <source>
        <dbReference type="ARBA" id="ARBA00023136"/>
    </source>
</evidence>
<dbReference type="Proteomes" id="UP000501534">
    <property type="component" value="Chromosome"/>
</dbReference>
<dbReference type="PANTHER" id="PTHR43298:SF2">
    <property type="entry name" value="FMN_FAD EXPORTER YEEO-RELATED"/>
    <property type="match status" value="1"/>
</dbReference>
<organism evidence="11 12">
    <name type="scientific">Usitatibacter rugosus</name>
    <dbReference type="NCBI Taxonomy" id="2732067"/>
    <lineage>
        <taxon>Bacteria</taxon>
        <taxon>Pseudomonadati</taxon>
        <taxon>Pseudomonadota</taxon>
        <taxon>Betaproteobacteria</taxon>
        <taxon>Nitrosomonadales</taxon>
        <taxon>Usitatibacteraceae</taxon>
        <taxon>Usitatibacter</taxon>
    </lineage>
</organism>
<name>A0A6M4GYQ6_9PROT</name>
<keyword evidence="5 10" id="KW-0812">Transmembrane</keyword>
<accession>A0A6M4GYQ6</accession>
<dbReference type="InterPro" id="IPR050222">
    <property type="entry name" value="MATE_MdtK"/>
</dbReference>
<feature type="transmembrane region" description="Helical" evidence="10">
    <location>
        <begin position="132"/>
        <end position="153"/>
    </location>
</feature>
<feature type="transmembrane region" description="Helical" evidence="10">
    <location>
        <begin position="283"/>
        <end position="305"/>
    </location>
</feature>
<dbReference type="RefSeq" id="WP_171093870.1">
    <property type="nucleotide sequence ID" value="NZ_CP053069.1"/>
</dbReference>
<proteinExistence type="predicted"/>
<feature type="transmembrane region" description="Helical" evidence="10">
    <location>
        <begin position="12"/>
        <end position="33"/>
    </location>
</feature>
<evidence type="ECO:0000313" key="12">
    <source>
        <dbReference type="Proteomes" id="UP000501534"/>
    </source>
</evidence>
<keyword evidence="2" id="KW-0813">Transport</keyword>
<gene>
    <name evidence="11" type="primary">mepA</name>
    <name evidence="11" type="ORF">DSM104443_03111</name>
</gene>
<feature type="transmembrane region" description="Helical" evidence="10">
    <location>
        <begin position="317"/>
        <end position="337"/>
    </location>
</feature>
<dbReference type="AlphaFoldDB" id="A0A6M4GYQ6"/>
<evidence type="ECO:0000256" key="4">
    <source>
        <dbReference type="ARBA" id="ARBA00022475"/>
    </source>
</evidence>
<sequence length="454" mass="47629">MRDLTQGPIPKHVVAMSVPIAAGMLLQTLYFFIDLYFVARLGNAALAGVGTAGNVMFVVFALTQALGVGTGALVSQAVGRKDQPEANLVFNQSVGMGAWMAAATILGGYALSGPYMTMLGADAATAQAGTTFLYWFLPGLALQFPMVVMGSALRGTGIVKPTMVVQMLTVLLNAALAPVLIAGWGTGHALGVAGAGLATSIATLAGNVVLAVYFVRLEKYVRFDPSQWAPRLATWKRLLSIGVPAGGEFAAMAVFTGTVYGIAGTFGPEAQAGFGIGSRINQMIFLPAMAVAFAAAPIVGQNYGAKHAGRVRETFRVSAIASALIMLAITLACQFEAESMAHIFTSDPAVVEVTATFLRVISWNFIAMGIVFTCSSTFQGLGNTWPSLLSMGGRVSVFVVLAFWLSHQPGFQLRQLWLLSVATATLQALFSLWLVRGQFRSRLGASAAADPARA</sequence>
<keyword evidence="12" id="KW-1185">Reference proteome</keyword>
<reference evidence="11 12" key="1">
    <citation type="submission" date="2020-04" db="EMBL/GenBank/DDBJ databases">
        <title>Usitatibacter rugosus gen. nov., sp. nov. and Usitatibacter palustris sp. nov., novel members of Usitatibacteraceae fam. nov. within the order Nitrosomonadales isolated from soil.</title>
        <authorList>
            <person name="Huber K.J."/>
            <person name="Neumann-Schaal M."/>
            <person name="Geppert A."/>
            <person name="Luckner M."/>
            <person name="Wanner G."/>
            <person name="Overmann J."/>
        </authorList>
    </citation>
    <scope>NUCLEOTIDE SEQUENCE [LARGE SCALE GENOMIC DNA]</scope>
    <source>
        <strain evidence="11 12">0125_3</strain>
    </source>
</reference>
<dbReference type="KEGG" id="uru:DSM104443_03111"/>
<feature type="transmembrane region" description="Helical" evidence="10">
    <location>
        <begin position="385"/>
        <end position="404"/>
    </location>
</feature>
<dbReference type="EMBL" id="CP053069">
    <property type="protein sequence ID" value="QJR12028.1"/>
    <property type="molecule type" value="Genomic_DNA"/>
</dbReference>
<dbReference type="Pfam" id="PF01554">
    <property type="entry name" value="MatE"/>
    <property type="match status" value="2"/>
</dbReference>
<feature type="transmembrane region" description="Helical" evidence="10">
    <location>
        <begin position="165"/>
        <end position="184"/>
    </location>
</feature>
<dbReference type="GO" id="GO:0015297">
    <property type="term" value="F:antiporter activity"/>
    <property type="evidence" value="ECO:0007669"/>
    <property type="project" value="UniProtKB-KW"/>
</dbReference>
<evidence type="ECO:0000256" key="2">
    <source>
        <dbReference type="ARBA" id="ARBA00022448"/>
    </source>
</evidence>
<dbReference type="CDD" id="cd13141">
    <property type="entry name" value="MATE_like_13"/>
    <property type="match status" value="1"/>
</dbReference>
<dbReference type="InterPro" id="IPR002528">
    <property type="entry name" value="MATE_fam"/>
</dbReference>
<protein>
    <recommendedName>
        <fullName evidence="9">Multidrug-efflux transporter</fullName>
    </recommendedName>
</protein>
<comment type="subcellular location">
    <subcellularLocation>
        <location evidence="1">Cell inner membrane</location>
        <topology evidence="1">Multi-pass membrane protein</topology>
    </subcellularLocation>
</comment>
<keyword evidence="8 10" id="KW-0472">Membrane</keyword>
<evidence type="ECO:0000256" key="1">
    <source>
        <dbReference type="ARBA" id="ARBA00004429"/>
    </source>
</evidence>
<evidence type="ECO:0000256" key="3">
    <source>
        <dbReference type="ARBA" id="ARBA00022449"/>
    </source>
</evidence>
<dbReference type="PIRSF" id="PIRSF006603">
    <property type="entry name" value="DinF"/>
    <property type="match status" value="1"/>
</dbReference>
<evidence type="ECO:0000256" key="9">
    <source>
        <dbReference type="ARBA" id="ARBA00031636"/>
    </source>
</evidence>
<dbReference type="PANTHER" id="PTHR43298">
    <property type="entry name" value="MULTIDRUG RESISTANCE PROTEIN NORM-RELATED"/>
    <property type="match status" value="1"/>
</dbReference>
<dbReference type="GO" id="GO:0005886">
    <property type="term" value="C:plasma membrane"/>
    <property type="evidence" value="ECO:0007669"/>
    <property type="project" value="UniProtKB-SubCell"/>
</dbReference>
<evidence type="ECO:0000256" key="5">
    <source>
        <dbReference type="ARBA" id="ARBA00022692"/>
    </source>
</evidence>
<dbReference type="GO" id="GO:0006811">
    <property type="term" value="P:monoatomic ion transport"/>
    <property type="evidence" value="ECO:0007669"/>
    <property type="project" value="UniProtKB-KW"/>
</dbReference>
<feature type="transmembrane region" description="Helical" evidence="10">
    <location>
        <begin position="190"/>
        <end position="217"/>
    </location>
</feature>
<keyword evidence="7" id="KW-0406">Ion transport</keyword>
<dbReference type="NCBIfam" id="TIGR00797">
    <property type="entry name" value="matE"/>
    <property type="match status" value="1"/>
</dbReference>